<evidence type="ECO:0008006" key="4">
    <source>
        <dbReference type="Google" id="ProtNLM"/>
    </source>
</evidence>
<gene>
    <name evidence="2" type="ORF">H735_14135</name>
</gene>
<evidence type="ECO:0000313" key="2">
    <source>
        <dbReference type="EMBL" id="KIF52283.1"/>
    </source>
</evidence>
<dbReference type="AlphaFoldDB" id="A0A0C1VQW5"/>
<evidence type="ECO:0000256" key="1">
    <source>
        <dbReference type="SAM" id="SignalP"/>
    </source>
</evidence>
<sequence>MRFPFTTFIVSLLLLPFQTNASTEPEHVHTKLQELESPEESQQDWGTLLVETFDVSVSKSDFLGEYSNDYVFTLNGSYNLNDKWRLFGSVDSDKFGDIGLGYSFLLFDQIYNEVSASVGGNTDKTGVYTTGLFSAAQLGDAIVFTNFDVQYIDSRFEGEGWDIRDESFNLNKLVGVLYPVNDVLELSASYGHDSNLYGKAQLNLDELPCSRPICTNRNTTDADSYINLGFTLNLWGVKPYLSHRFDLNDSNRNYWDFSLSFDY</sequence>
<reference evidence="2 3" key="1">
    <citation type="submission" date="2014-07" db="EMBL/GenBank/DDBJ databases">
        <title>Unique and conserved regions in Vibrio harveyi and related species in comparison with the shrimp pathogen Vibrio harveyi CAIM 1792.</title>
        <authorList>
            <person name="Espinoza-Valles I."/>
            <person name="Vora G."/>
            <person name="Leekitcharoenphon P."/>
            <person name="Ussery D."/>
            <person name="Hoj L."/>
            <person name="Gomez-Gil B."/>
        </authorList>
    </citation>
    <scope>NUCLEOTIDE SEQUENCE [LARGE SCALE GENOMIC DNA]</scope>
    <source>
        <strain evidence="3">CAIM 1854 / LMG 25443</strain>
    </source>
</reference>
<organism evidence="2 3">
    <name type="scientific">Vibrio owensii CAIM 1854 = LMG 25443</name>
    <dbReference type="NCBI Taxonomy" id="1229493"/>
    <lineage>
        <taxon>Bacteria</taxon>
        <taxon>Pseudomonadati</taxon>
        <taxon>Pseudomonadota</taxon>
        <taxon>Gammaproteobacteria</taxon>
        <taxon>Vibrionales</taxon>
        <taxon>Vibrionaceae</taxon>
        <taxon>Vibrio</taxon>
    </lineage>
</organism>
<proteinExistence type="predicted"/>
<dbReference type="EMBL" id="JPRD01000023">
    <property type="protein sequence ID" value="KIF52283.1"/>
    <property type="molecule type" value="Genomic_DNA"/>
</dbReference>
<evidence type="ECO:0000313" key="3">
    <source>
        <dbReference type="Proteomes" id="UP000031586"/>
    </source>
</evidence>
<keyword evidence="1" id="KW-0732">Signal</keyword>
<dbReference type="PATRIC" id="fig|1229493.5.peg.1972"/>
<dbReference type="Proteomes" id="UP000031586">
    <property type="component" value="Unassembled WGS sequence"/>
</dbReference>
<feature type="signal peptide" evidence="1">
    <location>
        <begin position="1"/>
        <end position="21"/>
    </location>
</feature>
<accession>A0A0C1VQW5</accession>
<comment type="caution">
    <text evidence="2">The sequence shown here is derived from an EMBL/GenBank/DDBJ whole genome shotgun (WGS) entry which is preliminary data.</text>
</comment>
<name>A0A0C1VQW5_9VIBR</name>
<protein>
    <recommendedName>
        <fullName evidence="4">Porin</fullName>
    </recommendedName>
</protein>
<dbReference type="RefSeq" id="WP_020196063.1">
    <property type="nucleotide sequence ID" value="NZ_BAOH01000039.1"/>
</dbReference>
<feature type="chain" id="PRO_5002140549" description="Porin" evidence="1">
    <location>
        <begin position="22"/>
        <end position="263"/>
    </location>
</feature>